<dbReference type="InterPro" id="IPR035979">
    <property type="entry name" value="RBD_domain_sf"/>
</dbReference>
<evidence type="ECO:0000256" key="2">
    <source>
        <dbReference type="PROSITE-ProRule" id="PRU00176"/>
    </source>
</evidence>
<evidence type="ECO:0000256" key="1">
    <source>
        <dbReference type="ARBA" id="ARBA00022884"/>
    </source>
</evidence>
<dbReference type="Gene3D" id="3.30.70.330">
    <property type="match status" value="2"/>
</dbReference>
<feature type="compositionally biased region" description="Basic residues" evidence="3">
    <location>
        <begin position="79"/>
        <end position="93"/>
    </location>
</feature>
<dbReference type="PANTHER" id="PTHR23236">
    <property type="entry name" value="EUKARYOTIC TRANSLATION INITIATION FACTOR 4B/4H"/>
    <property type="match status" value="1"/>
</dbReference>
<keyword evidence="1 2" id="KW-0694">RNA-binding</keyword>
<dbReference type="SUPFAM" id="SSF54928">
    <property type="entry name" value="RNA-binding domain, RBD"/>
    <property type="match status" value="2"/>
</dbReference>
<feature type="domain" description="RRM" evidence="4">
    <location>
        <begin position="289"/>
        <end position="367"/>
    </location>
</feature>
<feature type="region of interest" description="Disordered" evidence="3">
    <location>
        <begin position="1"/>
        <end position="182"/>
    </location>
</feature>
<feature type="compositionally biased region" description="Basic and acidic residues" evidence="3">
    <location>
        <begin position="419"/>
        <end position="430"/>
    </location>
</feature>
<feature type="compositionally biased region" description="Basic and acidic residues" evidence="3">
    <location>
        <begin position="33"/>
        <end position="47"/>
    </location>
</feature>
<dbReference type="PANTHER" id="PTHR23236:SF95">
    <property type="entry name" value="NUCLEOLAR PROTEIN 13"/>
    <property type="match status" value="1"/>
</dbReference>
<feature type="compositionally biased region" description="Low complexity" evidence="3">
    <location>
        <begin position="97"/>
        <end position="106"/>
    </location>
</feature>
<dbReference type="InterPro" id="IPR012677">
    <property type="entry name" value="Nucleotide-bd_a/b_plait_sf"/>
</dbReference>
<gene>
    <name evidence="5" type="ORF">EC957_000750</name>
</gene>
<dbReference type="AlphaFoldDB" id="A0A9P6F6G1"/>
<reference evidence="5" key="1">
    <citation type="journal article" date="2020" name="Fungal Divers.">
        <title>Resolving the Mortierellaceae phylogeny through synthesis of multi-gene phylogenetics and phylogenomics.</title>
        <authorList>
            <person name="Vandepol N."/>
            <person name="Liber J."/>
            <person name="Desiro A."/>
            <person name="Na H."/>
            <person name="Kennedy M."/>
            <person name="Barry K."/>
            <person name="Grigoriev I.V."/>
            <person name="Miller A.N."/>
            <person name="O'Donnell K."/>
            <person name="Stajich J.E."/>
            <person name="Bonito G."/>
        </authorList>
    </citation>
    <scope>NUCLEOTIDE SEQUENCE</scope>
    <source>
        <strain evidence="5">NRRL 2591</strain>
    </source>
</reference>
<feature type="compositionally biased region" description="Acidic residues" evidence="3">
    <location>
        <begin position="135"/>
        <end position="155"/>
    </location>
</feature>
<dbReference type="Proteomes" id="UP000723463">
    <property type="component" value="Unassembled WGS sequence"/>
</dbReference>
<dbReference type="EMBL" id="JAAAXW010000110">
    <property type="protein sequence ID" value="KAF9543566.1"/>
    <property type="molecule type" value="Genomic_DNA"/>
</dbReference>
<dbReference type="GO" id="GO:0003723">
    <property type="term" value="F:RNA binding"/>
    <property type="evidence" value="ECO:0007669"/>
    <property type="project" value="UniProtKB-UniRule"/>
</dbReference>
<dbReference type="InterPro" id="IPR000504">
    <property type="entry name" value="RRM_dom"/>
</dbReference>
<evidence type="ECO:0000313" key="5">
    <source>
        <dbReference type="EMBL" id="KAF9543566.1"/>
    </source>
</evidence>
<name>A0A9P6F6G1_9FUNG</name>
<evidence type="ECO:0000259" key="4">
    <source>
        <dbReference type="PROSITE" id="PS50102"/>
    </source>
</evidence>
<evidence type="ECO:0000256" key="3">
    <source>
        <dbReference type="SAM" id="MobiDB-lite"/>
    </source>
</evidence>
<dbReference type="GO" id="GO:0005730">
    <property type="term" value="C:nucleolus"/>
    <property type="evidence" value="ECO:0007669"/>
    <property type="project" value="TreeGrafter"/>
</dbReference>
<comment type="caution">
    <text evidence="5">The sequence shown here is derived from an EMBL/GenBank/DDBJ whole genome shotgun (WGS) entry which is preliminary data.</text>
</comment>
<keyword evidence="6" id="KW-1185">Reference proteome</keyword>
<dbReference type="Pfam" id="PF00076">
    <property type="entry name" value="RRM_1"/>
    <property type="match status" value="2"/>
</dbReference>
<feature type="domain" description="RRM" evidence="4">
    <location>
        <begin position="184"/>
        <end position="264"/>
    </location>
</feature>
<evidence type="ECO:0000313" key="6">
    <source>
        <dbReference type="Proteomes" id="UP000723463"/>
    </source>
</evidence>
<accession>A0A9P6F6G1</accession>
<proteinExistence type="predicted"/>
<dbReference type="PROSITE" id="PS50102">
    <property type="entry name" value="RRM"/>
    <property type="match status" value="2"/>
</dbReference>
<protein>
    <recommendedName>
        <fullName evidence="4">RRM domain-containing protein</fullName>
    </recommendedName>
</protein>
<feature type="compositionally biased region" description="Acidic residues" evidence="3">
    <location>
        <begin position="65"/>
        <end position="74"/>
    </location>
</feature>
<feature type="compositionally biased region" description="Basic residues" evidence="3">
    <location>
        <begin position="119"/>
        <end position="131"/>
    </location>
</feature>
<organism evidence="5 6">
    <name type="scientific">Mortierella hygrophila</name>
    <dbReference type="NCBI Taxonomy" id="979708"/>
    <lineage>
        <taxon>Eukaryota</taxon>
        <taxon>Fungi</taxon>
        <taxon>Fungi incertae sedis</taxon>
        <taxon>Mucoromycota</taxon>
        <taxon>Mortierellomycotina</taxon>
        <taxon>Mortierellomycetes</taxon>
        <taxon>Mortierellales</taxon>
        <taxon>Mortierellaceae</taxon>
        <taxon>Mortierella</taxon>
    </lineage>
</organism>
<feature type="compositionally biased region" description="Basic and acidic residues" evidence="3">
    <location>
        <begin position="165"/>
        <end position="182"/>
    </location>
</feature>
<sequence>MDAADEPYDFLNWHSNAPVVKDEKKELKKQKKAEKEAKSNAAKESKKSSSKSSKKSSKKTKDSDSESSEDEEEAAASKKALRASKKEKSKKKAIVLDSDSSSPSSDSEQDDPDTQPPPKSKKKKNKKKNKKAGAEDDEEAEAPENEDGVVDDDEEGGKKKKKKGDKKDKDAKEKKEGPGRKGEYGIWIGNLSFLTTDKALRHFFRNVGAEITRVNMPTGSGYNKKGNKGFAYVDFSSAEGQEAAIKLSESEVDGRKVLIKSSKSFEGRPAVSKAAAQEKSLKQKHAVSPTLFVGNLSFQSTREGLQKLFEDCGEIRKVRLATFEDSGKCKGFAYIDYMAPESATTALTDPKKHFLDGRKLNIEYASAEATLKGNPREFRKRKREEEDAAAIARGEVPPSQQEGGINYDPEAAAAEAEDEERRKRNAEQKAKRQRRQPGETTVKKLQGHQRPGFALANAQRATTGIVEFKGNKVTF</sequence>
<feature type="region of interest" description="Disordered" evidence="3">
    <location>
        <begin position="375"/>
        <end position="456"/>
    </location>
</feature>
<feature type="compositionally biased region" description="Basic residues" evidence="3">
    <location>
        <begin position="48"/>
        <end position="58"/>
    </location>
</feature>
<dbReference type="SMART" id="SM00360">
    <property type="entry name" value="RRM"/>
    <property type="match status" value="2"/>
</dbReference>